<accession>A0AAU7JSZ2</accession>
<keyword evidence="6 8" id="KW-0472">Membrane</keyword>
<evidence type="ECO:0000256" key="2">
    <source>
        <dbReference type="ARBA" id="ARBA00022475"/>
    </source>
</evidence>
<dbReference type="Gene3D" id="3.60.110.10">
    <property type="entry name" value="Carbon-nitrogen hydrolase"/>
    <property type="match status" value="1"/>
</dbReference>
<dbReference type="GO" id="GO:0016410">
    <property type="term" value="F:N-acyltransferase activity"/>
    <property type="evidence" value="ECO:0007669"/>
    <property type="project" value="UniProtKB-UniRule"/>
</dbReference>
<dbReference type="PANTHER" id="PTHR38686:SF1">
    <property type="entry name" value="APOLIPOPROTEIN N-ACYLTRANSFERASE"/>
    <property type="match status" value="1"/>
</dbReference>
<evidence type="ECO:0000256" key="9">
    <source>
        <dbReference type="SAM" id="MobiDB-lite"/>
    </source>
</evidence>
<dbReference type="InterPro" id="IPR003010">
    <property type="entry name" value="C-N_Hydrolase"/>
</dbReference>
<keyword evidence="5 8" id="KW-1133">Transmembrane helix</keyword>
<dbReference type="InterPro" id="IPR004563">
    <property type="entry name" value="Apolipo_AcylTrfase"/>
</dbReference>
<keyword evidence="2 8" id="KW-1003">Cell membrane</keyword>
<evidence type="ECO:0000256" key="7">
    <source>
        <dbReference type="ARBA" id="ARBA00023315"/>
    </source>
</evidence>
<feature type="transmembrane region" description="Helical" evidence="8">
    <location>
        <begin position="115"/>
        <end position="132"/>
    </location>
</feature>
<name>A0AAU7JSZ2_9MICO</name>
<dbReference type="InterPro" id="IPR036526">
    <property type="entry name" value="C-N_Hydrolase_sf"/>
</dbReference>
<organism evidence="11">
    <name type="scientific">Pedococcus sp. KACC 23699</name>
    <dbReference type="NCBI Taxonomy" id="3149228"/>
    <lineage>
        <taxon>Bacteria</taxon>
        <taxon>Bacillati</taxon>
        <taxon>Actinomycetota</taxon>
        <taxon>Actinomycetes</taxon>
        <taxon>Micrococcales</taxon>
        <taxon>Intrasporangiaceae</taxon>
        <taxon>Pedococcus</taxon>
    </lineage>
</organism>
<comment type="pathway">
    <text evidence="8">Protein modification; lipoprotein biosynthesis (N-acyl transfer).</text>
</comment>
<dbReference type="CDD" id="cd07571">
    <property type="entry name" value="ALP_N-acyl_transferase"/>
    <property type="match status" value="1"/>
</dbReference>
<evidence type="ECO:0000256" key="6">
    <source>
        <dbReference type="ARBA" id="ARBA00023136"/>
    </source>
</evidence>
<evidence type="ECO:0000256" key="3">
    <source>
        <dbReference type="ARBA" id="ARBA00022679"/>
    </source>
</evidence>
<comment type="function">
    <text evidence="8">Catalyzes the phospholipid dependent N-acylation of the N-terminal cysteine of apolipoprotein, the last step in lipoprotein maturation.</text>
</comment>
<dbReference type="SUPFAM" id="SSF56317">
    <property type="entry name" value="Carbon-nitrogen hydrolase"/>
    <property type="match status" value="1"/>
</dbReference>
<gene>
    <name evidence="8 11" type="primary">lnt</name>
    <name evidence="11" type="ORF">ABEG17_17920</name>
</gene>
<dbReference type="HAMAP" id="MF_01148">
    <property type="entry name" value="Lnt"/>
    <property type="match status" value="1"/>
</dbReference>
<feature type="transmembrane region" description="Helical" evidence="8">
    <location>
        <begin position="200"/>
        <end position="219"/>
    </location>
</feature>
<comment type="catalytic activity">
    <reaction evidence="8">
        <text>N-terminal S-1,2-diacyl-sn-glyceryl-L-cysteinyl-[lipoprotein] + a glycerophospholipid = N-acyl-S-1,2-diacyl-sn-glyceryl-L-cysteinyl-[lipoprotein] + a 2-acyl-sn-glycero-3-phospholipid + H(+)</text>
        <dbReference type="Rhea" id="RHEA:48228"/>
        <dbReference type="Rhea" id="RHEA-COMP:14681"/>
        <dbReference type="Rhea" id="RHEA-COMP:14684"/>
        <dbReference type="ChEBI" id="CHEBI:15378"/>
        <dbReference type="ChEBI" id="CHEBI:136912"/>
        <dbReference type="ChEBI" id="CHEBI:140656"/>
        <dbReference type="ChEBI" id="CHEBI:140657"/>
        <dbReference type="ChEBI" id="CHEBI:140660"/>
        <dbReference type="EC" id="2.3.1.269"/>
    </reaction>
</comment>
<dbReference type="Pfam" id="PF00795">
    <property type="entry name" value="CN_hydrolase"/>
    <property type="match status" value="1"/>
</dbReference>
<dbReference type="InterPro" id="IPR045378">
    <property type="entry name" value="LNT_N"/>
</dbReference>
<comment type="subcellular location">
    <subcellularLocation>
        <location evidence="1 8">Cell membrane</location>
        <topology evidence="1 8">Multi-pass membrane protein</topology>
    </subcellularLocation>
</comment>
<dbReference type="GO" id="GO:0005886">
    <property type="term" value="C:plasma membrane"/>
    <property type="evidence" value="ECO:0007669"/>
    <property type="project" value="UniProtKB-SubCell"/>
</dbReference>
<feature type="region of interest" description="Disordered" evidence="9">
    <location>
        <begin position="524"/>
        <end position="544"/>
    </location>
</feature>
<evidence type="ECO:0000256" key="1">
    <source>
        <dbReference type="ARBA" id="ARBA00004651"/>
    </source>
</evidence>
<protein>
    <recommendedName>
        <fullName evidence="8">Apolipoprotein N-acyltransferase</fullName>
        <shortName evidence="8">ALP N-acyltransferase</shortName>
        <ecNumber evidence="8">2.3.1.269</ecNumber>
    </recommendedName>
</protein>
<proteinExistence type="inferred from homology"/>
<dbReference type="PANTHER" id="PTHR38686">
    <property type="entry name" value="APOLIPOPROTEIN N-ACYLTRANSFERASE"/>
    <property type="match status" value="1"/>
</dbReference>
<feature type="transmembrane region" description="Helical" evidence="8">
    <location>
        <begin position="152"/>
        <end position="179"/>
    </location>
</feature>
<dbReference type="RefSeq" id="WP_406830854.1">
    <property type="nucleotide sequence ID" value="NZ_CP157483.1"/>
</dbReference>
<dbReference type="EC" id="2.3.1.269" evidence="8"/>
<evidence type="ECO:0000313" key="11">
    <source>
        <dbReference type="EMBL" id="XBO43418.1"/>
    </source>
</evidence>
<evidence type="ECO:0000259" key="10">
    <source>
        <dbReference type="PROSITE" id="PS50263"/>
    </source>
</evidence>
<feature type="transmembrane region" description="Helical" evidence="8">
    <location>
        <begin position="58"/>
        <end position="76"/>
    </location>
</feature>
<keyword evidence="7 8" id="KW-0012">Acyltransferase</keyword>
<comment type="similarity">
    <text evidence="8">Belongs to the CN hydrolase family. Apolipoprotein N-acyltransferase subfamily.</text>
</comment>
<evidence type="ECO:0000256" key="5">
    <source>
        <dbReference type="ARBA" id="ARBA00022989"/>
    </source>
</evidence>
<dbReference type="Pfam" id="PF20154">
    <property type="entry name" value="LNT_N"/>
    <property type="match status" value="1"/>
</dbReference>
<feature type="transmembrane region" description="Helical" evidence="8">
    <location>
        <begin position="82"/>
        <end position="103"/>
    </location>
</feature>
<feature type="domain" description="CN hydrolase" evidence="10">
    <location>
        <begin position="233"/>
        <end position="491"/>
    </location>
</feature>
<dbReference type="NCBIfam" id="TIGR00546">
    <property type="entry name" value="lnt"/>
    <property type="match status" value="1"/>
</dbReference>
<reference evidence="11" key="1">
    <citation type="submission" date="2024-05" db="EMBL/GenBank/DDBJ databases">
        <authorList>
            <person name="Kim S."/>
            <person name="Heo J."/>
            <person name="Choi H."/>
            <person name="Choi Y."/>
            <person name="Kwon S.-W."/>
            <person name="Kim Y."/>
        </authorList>
    </citation>
    <scope>NUCLEOTIDE SEQUENCE</scope>
    <source>
        <strain evidence="11">KACC 23699</strain>
    </source>
</reference>
<dbReference type="EMBL" id="CP157483">
    <property type="protein sequence ID" value="XBO43418.1"/>
    <property type="molecule type" value="Genomic_DNA"/>
</dbReference>
<keyword evidence="3 8" id="KW-0808">Transferase</keyword>
<dbReference type="PROSITE" id="PS50263">
    <property type="entry name" value="CN_HYDROLASE"/>
    <property type="match status" value="1"/>
</dbReference>
<evidence type="ECO:0000256" key="8">
    <source>
        <dbReference type="HAMAP-Rule" id="MF_01148"/>
    </source>
</evidence>
<feature type="transmembrane region" description="Helical" evidence="8">
    <location>
        <begin position="31"/>
        <end position="51"/>
    </location>
</feature>
<dbReference type="AlphaFoldDB" id="A0AAU7JSZ2"/>
<dbReference type="GO" id="GO:0042158">
    <property type="term" value="P:lipoprotein biosynthetic process"/>
    <property type="evidence" value="ECO:0007669"/>
    <property type="project" value="UniProtKB-UniRule"/>
</dbReference>
<evidence type="ECO:0000256" key="4">
    <source>
        <dbReference type="ARBA" id="ARBA00022692"/>
    </source>
</evidence>
<sequence>MPTSSRPRVITLVVAAASGLATAYAFPTHDIWWLAPVGVALLSLAVTGAGWRLAAVAGLAHGLGFFFPTLSWSGVYVGDLPWIALSTLEALYIAAMCAVVAVVQRPLTASRLHPLAYAVVPLAWVLQEWARATTPFGGFPWARLAFSQADSLLAPFARFAGAPGLTFAVAATGVLLHALVRSVFHRLRRTPAAAPPARPLLGAVLVLVALAPLAVALATTPPTDGRKVSVLFVQGNVPKPGLDFNSERRKVLDNHVQATVAAAARNPVPPSLVVWPENASDIDPFRNLDAAADIRLAVETVKAPLLLGAVLLGPGEYVSNASLFYLPGNPVPQRYVKQHPVPFAEYIPYRSFFRNFSDKVDLVTRDFAKGDRPGAFEVPVAGQDPYWIIPTICFEVAYDDLMRDSTLQSGKQDNILAVQTNNATFGYTAESEQQFAISRIRAIEHGRSVVHVSTVGVSGFINPDGTYVEKTSLFRSAAAFGAPVVRTEVTPSDRIGPLPQYVAALAVVALLAVGQWRRRRDARVEAASTDPAGPAESRRDSVVV</sequence>
<keyword evidence="4 8" id="KW-0812">Transmembrane</keyword>